<evidence type="ECO:0000313" key="1">
    <source>
        <dbReference type="EMBL" id="MEU8134804.1"/>
    </source>
</evidence>
<sequence>MSAKPLDGKVALVAGATRGAGRGTAVQLGAAGATVYATGRSTRGHRSEYDRPETVEETADLVTAAGGHGIAVPTDHLEPDRVRALVERIDAEQGRLDILVNDVWGGEGLFAWDKPVWEHDLDDGLRLWRLALDTHAITSHFALPLMLRTPGGLVVEMTDGTAEYNGANYRNSYFYDIAKSAVLRMAFTLGHELGPRGATAVALTPGWLRSEMMLDAYGVTEENWRDATECAPHFAISETPSYVGRAVAALAADPEVARWNGRSLSSGRLAREYGFTDLDGSRPDAWRYLVEVQDPGKPADTDGYR</sequence>
<dbReference type="NCBIfam" id="NF006159">
    <property type="entry name" value="PRK08303.1"/>
    <property type="match status" value="1"/>
</dbReference>
<comment type="caution">
    <text evidence="1">The sequence shown here is derived from an EMBL/GenBank/DDBJ whole genome shotgun (WGS) entry which is preliminary data.</text>
</comment>
<dbReference type="InterPro" id="IPR036291">
    <property type="entry name" value="NAD(P)-bd_dom_sf"/>
</dbReference>
<accession>A0ABV3DGC0</accession>
<evidence type="ECO:0000313" key="2">
    <source>
        <dbReference type="Proteomes" id="UP001551482"/>
    </source>
</evidence>
<dbReference type="Gene3D" id="3.40.50.720">
    <property type="entry name" value="NAD(P)-binding Rossmann-like Domain"/>
    <property type="match status" value="1"/>
</dbReference>
<dbReference type="Proteomes" id="UP001551482">
    <property type="component" value="Unassembled WGS sequence"/>
</dbReference>
<dbReference type="PANTHER" id="PTHR44147:SF2">
    <property type="entry name" value="DEHYDROGENASE_REDUCTASE SDR FAMILY MEMBER 1"/>
    <property type="match status" value="1"/>
</dbReference>
<dbReference type="Pfam" id="PF00106">
    <property type="entry name" value="adh_short"/>
    <property type="match status" value="1"/>
</dbReference>
<dbReference type="RefSeq" id="WP_358353762.1">
    <property type="nucleotide sequence ID" value="NZ_JBEZFP010000032.1"/>
</dbReference>
<dbReference type="InterPro" id="IPR002347">
    <property type="entry name" value="SDR_fam"/>
</dbReference>
<dbReference type="PRINTS" id="PR00081">
    <property type="entry name" value="GDHRDH"/>
</dbReference>
<protein>
    <submittedName>
        <fullName evidence="1">SDR family oxidoreductase</fullName>
    </submittedName>
</protein>
<keyword evidence="2" id="KW-1185">Reference proteome</keyword>
<gene>
    <name evidence="1" type="ORF">AB0C36_14965</name>
</gene>
<dbReference type="PANTHER" id="PTHR44147">
    <property type="entry name" value="DEHYDROGENASE/REDUCTASE SDR FAMILY MEMBER 1"/>
    <property type="match status" value="1"/>
</dbReference>
<reference evidence="1 2" key="1">
    <citation type="submission" date="2024-06" db="EMBL/GenBank/DDBJ databases">
        <title>The Natural Products Discovery Center: Release of the First 8490 Sequenced Strains for Exploring Actinobacteria Biosynthetic Diversity.</title>
        <authorList>
            <person name="Kalkreuter E."/>
            <person name="Kautsar S.A."/>
            <person name="Yang D."/>
            <person name="Bader C.D."/>
            <person name="Teijaro C.N."/>
            <person name="Fluegel L."/>
            <person name="Davis C.M."/>
            <person name="Simpson J.R."/>
            <person name="Lauterbach L."/>
            <person name="Steele A.D."/>
            <person name="Gui C."/>
            <person name="Meng S."/>
            <person name="Li G."/>
            <person name="Viehrig K."/>
            <person name="Ye F."/>
            <person name="Su P."/>
            <person name="Kiefer A.F."/>
            <person name="Nichols A."/>
            <person name="Cepeda A.J."/>
            <person name="Yan W."/>
            <person name="Fan B."/>
            <person name="Jiang Y."/>
            <person name="Adhikari A."/>
            <person name="Zheng C.-J."/>
            <person name="Schuster L."/>
            <person name="Cowan T.M."/>
            <person name="Smanski M.J."/>
            <person name="Chevrette M.G."/>
            <person name="De Carvalho L.P.S."/>
            <person name="Shen B."/>
        </authorList>
    </citation>
    <scope>NUCLEOTIDE SEQUENCE [LARGE SCALE GENOMIC DNA]</scope>
    <source>
        <strain evidence="1 2">NPDC048946</strain>
    </source>
</reference>
<dbReference type="EMBL" id="JBEZFP010000032">
    <property type="protein sequence ID" value="MEU8134804.1"/>
    <property type="molecule type" value="Genomic_DNA"/>
</dbReference>
<dbReference type="SUPFAM" id="SSF51735">
    <property type="entry name" value="NAD(P)-binding Rossmann-fold domains"/>
    <property type="match status" value="1"/>
</dbReference>
<proteinExistence type="predicted"/>
<organism evidence="1 2">
    <name type="scientific">Streptodolium elevatio</name>
    <dbReference type="NCBI Taxonomy" id="3157996"/>
    <lineage>
        <taxon>Bacteria</taxon>
        <taxon>Bacillati</taxon>
        <taxon>Actinomycetota</taxon>
        <taxon>Actinomycetes</taxon>
        <taxon>Kitasatosporales</taxon>
        <taxon>Streptomycetaceae</taxon>
        <taxon>Streptodolium</taxon>
    </lineage>
</organism>
<name>A0ABV3DGC0_9ACTN</name>